<name>A0ABY7QU91_9FIRM</name>
<keyword evidence="2" id="KW-0813">Transport</keyword>
<evidence type="ECO:0000313" key="5">
    <source>
        <dbReference type="Proteomes" id="UP001210339"/>
    </source>
</evidence>
<sequence length="102" mass="11128">MYKIAVVGDKNSVLAFKALGVEVKACYTKDDARLIVDELAREKYGLIFITEDLAQEIETTINRYNNVTIPAIVPIPSNKGSLGIGMKKIDSNVEKAVGSNIL</sequence>
<evidence type="ECO:0000313" key="4">
    <source>
        <dbReference type="EMBL" id="WBW49845.1"/>
    </source>
</evidence>
<protein>
    <submittedName>
        <fullName evidence="4">V-type ATP synthase subunit F</fullName>
    </submittedName>
</protein>
<dbReference type="InterPro" id="IPR036906">
    <property type="entry name" value="ATPase_V1_fsu_sf"/>
</dbReference>
<dbReference type="Proteomes" id="UP001210339">
    <property type="component" value="Chromosome"/>
</dbReference>
<dbReference type="SUPFAM" id="SSF159468">
    <property type="entry name" value="AtpF-like"/>
    <property type="match status" value="1"/>
</dbReference>
<keyword evidence="3" id="KW-0406">Ion transport</keyword>
<dbReference type="Gene3D" id="3.40.50.10580">
    <property type="entry name" value="ATPase, V1 complex, subunit F"/>
    <property type="match status" value="1"/>
</dbReference>
<evidence type="ECO:0000256" key="2">
    <source>
        <dbReference type="ARBA" id="ARBA00022448"/>
    </source>
</evidence>
<dbReference type="InterPro" id="IPR008218">
    <property type="entry name" value="ATPase_V1-cplx_f_g_su"/>
</dbReference>
<comment type="similarity">
    <text evidence="1">Belongs to the V-ATPase F subunit family.</text>
</comment>
<dbReference type="EMBL" id="CP115667">
    <property type="protein sequence ID" value="WBW49845.1"/>
    <property type="molecule type" value="Genomic_DNA"/>
</dbReference>
<reference evidence="4 5" key="1">
    <citation type="submission" date="2023-01" db="EMBL/GenBank/DDBJ databases">
        <authorList>
            <person name="Lee S.H."/>
            <person name="Jung H.S."/>
            <person name="Yun J.U."/>
        </authorList>
    </citation>
    <scope>NUCLEOTIDE SEQUENCE [LARGE SCALE GENOMIC DNA]</scope>
    <source>
        <strain evidence="4 5">CBA3646</strain>
    </source>
</reference>
<gene>
    <name evidence="4" type="ORF">O6R05_07535</name>
</gene>
<dbReference type="NCBIfam" id="NF002384">
    <property type="entry name" value="PRK01395.1"/>
    <property type="match status" value="1"/>
</dbReference>
<keyword evidence="5" id="KW-1185">Reference proteome</keyword>
<proteinExistence type="inferred from homology"/>
<evidence type="ECO:0000256" key="3">
    <source>
        <dbReference type="ARBA" id="ARBA00023065"/>
    </source>
</evidence>
<dbReference type="Pfam" id="PF01990">
    <property type="entry name" value="ATP-synt_F"/>
    <property type="match status" value="1"/>
</dbReference>
<evidence type="ECO:0000256" key="1">
    <source>
        <dbReference type="ARBA" id="ARBA00010148"/>
    </source>
</evidence>
<accession>A0ABY7QU91</accession>
<organism evidence="4 5">
    <name type="scientific">Peptoniphilus equinus</name>
    <dbReference type="NCBI Taxonomy" id="3016343"/>
    <lineage>
        <taxon>Bacteria</taxon>
        <taxon>Bacillati</taxon>
        <taxon>Bacillota</taxon>
        <taxon>Tissierellia</taxon>
        <taxon>Tissierellales</taxon>
        <taxon>Peptoniphilaceae</taxon>
        <taxon>Peptoniphilus</taxon>
    </lineage>
</organism>
<dbReference type="RefSeq" id="WP_271191376.1">
    <property type="nucleotide sequence ID" value="NZ_CP115667.1"/>
</dbReference>